<dbReference type="RefSeq" id="WP_157588393.1">
    <property type="nucleotide sequence ID" value="NZ_WPIN01000012.1"/>
</dbReference>
<keyword evidence="2" id="KW-1185">Reference proteome</keyword>
<reference evidence="1 2" key="1">
    <citation type="submission" date="2019-12" db="EMBL/GenBank/DDBJ databases">
        <title>Spirosoma sp. HMF4905 genome sequencing and assembly.</title>
        <authorList>
            <person name="Kang H."/>
            <person name="Cha I."/>
            <person name="Kim H."/>
            <person name="Joh K."/>
        </authorList>
    </citation>
    <scope>NUCLEOTIDE SEQUENCE [LARGE SCALE GENOMIC DNA]</scope>
    <source>
        <strain evidence="1 2">HMF4905</strain>
    </source>
</reference>
<organism evidence="1 2">
    <name type="scientific">Spirosoma arboris</name>
    <dbReference type="NCBI Taxonomy" id="2682092"/>
    <lineage>
        <taxon>Bacteria</taxon>
        <taxon>Pseudomonadati</taxon>
        <taxon>Bacteroidota</taxon>
        <taxon>Cytophagia</taxon>
        <taxon>Cytophagales</taxon>
        <taxon>Cytophagaceae</taxon>
        <taxon>Spirosoma</taxon>
    </lineage>
</organism>
<name>A0A7K1SIY1_9BACT</name>
<protein>
    <submittedName>
        <fullName evidence="1">Uncharacterized protein</fullName>
    </submittedName>
</protein>
<sequence>MNNDDLQRYAGAFELLINKGLGAKTTQPAGSFERVVQIREGLIPGTKTLTSIKSLLAKALIRLTRSTEFNHLYSNLTDWQQQLTVIRTPTELGRFCEYLTGEFFPNSDKQNA</sequence>
<dbReference type="EMBL" id="WPIN01000012">
    <property type="protein sequence ID" value="MVM33678.1"/>
    <property type="molecule type" value="Genomic_DNA"/>
</dbReference>
<dbReference type="Proteomes" id="UP000436006">
    <property type="component" value="Unassembled WGS sequence"/>
</dbReference>
<dbReference type="AlphaFoldDB" id="A0A7K1SIY1"/>
<evidence type="ECO:0000313" key="1">
    <source>
        <dbReference type="EMBL" id="MVM33678.1"/>
    </source>
</evidence>
<comment type="caution">
    <text evidence="1">The sequence shown here is derived from an EMBL/GenBank/DDBJ whole genome shotgun (WGS) entry which is preliminary data.</text>
</comment>
<gene>
    <name evidence="1" type="ORF">GO755_26805</name>
</gene>
<proteinExistence type="predicted"/>
<evidence type="ECO:0000313" key="2">
    <source>
        <dbReference type="Proteomes" id="UP000436006"/>
    </source>
</evidence>
<accession>A0A7K1SIY1</accession>